<evidence type="ECO:0000313" key="2">
    <source>
        <dbReference type="EMBL" id="SBT72255.1"/>
    </source>
</evidence>
<accession>A0A1C3KF30</accession>
<dbReference type="EMBL" id="LT594501">
    <property type="protein sequence ID" value="SBT72255.1"/>
    <property type="molecule type" value="Genomic_DNA"/>
</dbReference>
<dbReference type="GO" id="GO:0006635">
    <property type="term" value="P:fatty acid beta-oxidation"/>
    <property type="evidence" value="ECO:0007669"/>
    <property type="project" value="TreeGrafter"/>
</dbReference>
<dbReference type="GO" id="GO:0004300">
    <property type="term" value="F:enoyl-CoA hydratase activity"/>
    <property type="evidence" value="ECO:0007669"/>
    <property type="project" value="UniProtKB-EC"/>
</dbReference>
<keyword evidence="2" id="KW-0456">Lyase</keyword>
<dbReference type="GO" id="GO:0005739">
    <property type="term" value="C:mitochondrion"/>
    <property type="evidence" value="ECO:0007669"/>
    <property type="project" value="TreeGrafter"/>
</dbReference>
<dbReference type="InterPro" id="IPR029045">
    <property type="entry name" value="ClpP/crotonase-like_dom_sf"/>
</dbReference>
<dbReference type="Pfam" id="PF00378">
    <property type="entry name" value="ECH_1"/>
    <property type="match status" value="1"/>
</dbReference>
<dbReference type="PANTHER" id="PTHR11941">
    <property type="entry name" value="ENOYL-COA HYDRATASE-RELATED"/>
    <property type="match status" value="1"/>
</dbReference>
<dbReference type="EC" id="4.2.1.17" evidence="2"/>
<evidence type="ECO:0000256" key="1">
    <source>
        <dbReference type="ARBA" id="ARBA00005254"/>
    </source>
</evidence>
<dbReference type="SUPFAM" id="SSF52096">
    <property type="entry name" value="ClpP/crotonase"/>
    <property type="match status" value="1"/>
</dbReference>
<dbReference type="CDD" id="cd06558">
    <property type="entry name" value="crotonase-like"/>
    <property type="match status" value="1"/>
</dbReference>
<dbReference type="AlphaFoldDB" id="A0A1C3KF30"/>
<comment type="similarity">
    <text evidence="1">Belongs to the enoyl-CoA hydratase/isomerase family.</text>
</comment>
<evidence type="ECO:0000313" key="3">
    <source>
        <dbReference type="Proteomes" id="UP000219799"/>
    </source>
</evidence>
<dbReference type="PANTHER" id="PTHR11941:SF171">
    <property type="entry name" value="SD19268P"/>
    <property type="match status" value="1"/>
</dbReference>
<gene>
    <name evidence="2" type="primary">PmlGA01_130027400</name>
    <name evidence="2" type="ORF">PMLGA01_130027400</name>
</gene>
<dbReference type="InterPro" id="IPR001753">
    <property type="entry name" value="Enoyl-CoA_hydra/iso"/>
</dbReference>
<dbReference type="VEuPathDB" id="PlasmoDB:PmUG01_13034900"/>
<protein>
    <submittedName>
        <fullName evidence="2">Enoyl-CoA hydratase, putative</fullName>
        <ecNumber evidence="2">4.2.1.17</ecNumber>
    </submittedName>
</protein>
<dbReference type="Proteomes" id="UP000219799">
    <property type="component" value="Chromosome 13"/>
</dbReference>
<sequence length="429" mass="50445">MIWRRNFFLNMSGNKRMHSCDIGGKLRYFYNNLKRYKGISSEAGFHSTRIDGKVEGGKNSQRMYFRNHNFIDFFRDETRNIGIITFKDINDKKNIFHSFLEELKNVIEHINNVITNEENNTFYINTFKKKEDGLNNYNDNDNCNGSEDNYLIRNIRNRIPYYDNKLKVLIFNSTTCDTFRDKERSPTFLSSLGYNSYLKGDEENNINIANSFRYLCNAIQHLPLITVSNINGQCHNCGMDIILSTDFRISNNTSSFGFDKTYAGLYPYGGSVQKLLRHIPLNYSKYLLLTSQVINAYDALKINLIDICINKNEDFFINNSNIFFEEKLNNTQKFAIIKDNILKHFNNIFNYDLFQTKKNDDSFVFTLFFAFQFLFIPTHILQNIKLSINEGIQLNDINSYLDCDKNIFEKNINSSQRLDILNYIKRKSK</sequence>
<name>A0A1C3KF30_PLAMA</name>
<reference evidence="2 3" key="1">
    <citation type="submission" date="2016-06" db="EMBL/GenBank/DDBJ databases">
        <authorList>
            <consortium name="Pathogen Informatics"/>
        </authorList>
    </citation>
    <scope>NUCLEOTIDE SEQUENCE [LARGE SCALE GENOMIC DNA]</scope>
    <source>
        <strain evidence="2">PmlGA01</strain>
    </source>
</reference>
<organism evidence="2 3">
    <name type="scientific">Plasmodium malariae</name>
    <dbReference type="NCBI Taxonomy" id="5858"/>
    <lineage>
        <taxon>Eukaryota</taxon>
        <taxon>Sar</taxon>
        <taxon>Alveolata</taxon>
        <taxon>Apicomplexa</taxon>
        <taxon>Aconoidasida</taxon>
        <taxon>Haemosporida</taxon>
        <taxon>Plasmodiidae</taxon>
        <taxon>Plasmodium</taxon>
        <taxon>Plasmodium (Plasmodium)</taxon>
    </lineage>
</organism>
<dbReference type="Gene3D" id="3.90.226.10">
    <property type="entry name" value="2-enoyl-CoA Hydratase, Chain A, domain 1"/>
    <property type="match status" value="1"/>
</dbReference>
<proteinExistence type="inferred from homology"/>